<dbReference type="InterPro" id="IPR014722">
    <property type="entry name" value="Rib_uL2_dom2"/>
</dbReference>
<dbReference type="InterPro" id="IPR036735">
    <property type="entry name" value="NGN_dom_sf"/>
</dbReference>
<keyword evidence="2" id="KW-0804">Transcription</keyword>
<dbReference type="InterPro" id="IPR005824">
    <property type="entry name" value="KOW"/>
</dbReference>
<evidence type="ECO:0000313" key="8">
    <source>
        <dbReference type="Proteomes" id="UP000467700"/>
    </source>
</evidence>
<evidence type="ECO:0000256" key="4">
    <source>
        <dbReference type="ARBA" id="ARBA00029865"/>
    </source>
</evidence>
<evidence type="ECO:0000256" key="1">
    <source>
        <dbReference type="ARBA" id="ARBA00006956"/>
    </source>
</evidence>
<dbReference type="Pfam" id="PF03439">
    <property type="entry name" value="Spt5-NGN"/>
    <property type="match status" value="1"/>
</dbReference>
<evidence type="ECO:0000259" key="6">
    <source>
        <dbReference type="SMART" id="SM00739"/>
    </source>
</evidence>
<dbReference type="GO" id="GO:0032044">
    <property type="term" value="C:DSIF complex"/>
    <property type="evidence" value="ECO:0007669"/>
    <property type="project" value="TreeGrafter"/>
</dbReference>
<dbReference type="OrthoDB" id="3066781at2759"/>
<name>A0A8S0WC18_CYCAE</name>
<keyword evidence="8" id="KW-1185">Reference proteome</keyword>
<proteinExistence type="inferred from homology"/>
<dbReference type="SMART" id="SM00739">
    <property type="entry name" value="KOW"/>
    <property type="match status" value="2"/>
</dbReference>
<feature type="domain" description="KOW" evidence="6">
    <location>
        <begin position="291"/>
        <end position="318"/>
    </location>
</feature>
<dbReference type="InterPro" id="IPR005100">
    <property type="entry name" value="NGN-domain"/>
</dbReference>
<comment type="function">
    <text evidence="3">The SPT4-SPT5 complex mediates both activation and inhibition of transcription elongation, and plays a role in pre-mRNA processing. This complex seems to be important for the stability of the RNA polymerase II elongation machinery on the chromatin template but not for the inherent ability of this machinery to translocate down the gene.</text>
</comment>
<comment type="caution">
    <text evidence="7">The sequence shown here is derived from an EMBL/GenBank/DDBJ whole genome shotgun (WGS) entry which is preliminary data.</text>
</comment>
<evidence type="ECO:0000256" key="2">
    <source>
        <dbReference type="ARBA" id="ARBA00023163"/>
    </source>
</evidence>
<evidence type="ECO:0000313" key="7">
    <source>
        <dbReference type="EMBL" id="CAA7270368.1"/>
    </source>
</evidence>
<accession>A0A8S0WC18</accession>
<dbReference type="EMBL" id="CACVBS010000090">
    <property type="protein sequence ID" value="CAA7270368.1"/>
    <property type="molecule type" value="Genomic_DNA"/>
</dbReference>
<gene>
    <name evidence="7" type="ORF">AAE3_LOCUS12596</name>
</gene>
<dbReference type="GO" id="GO:0032784">
    <property type="term" value="P:regulation of DNA-templated transcription elongation"/>
    <property type="evidence" value="ECO:0007669"/>
    <property type="project" value="InterPro"/>
</dbReference>
<dbReference type="Proteomes" id="UP000467700">
    <property type="component" value="Unassembled WGS sequence"/>
</dbReference>
<dbReference type="PANTHER" id="PTHR11125">
    <property type="entry name" value="SUPPRESSOR OF TY 5"/>
    <property type="match status" value="1"/>
</dbReference>
<dbReference type="PANTHER" id="PTHR11125:SF7">
    <property type="entry name" value="TRANSCRIPTION ELONGATION FACTOR SPT5"/>
    <property type="match status" value="1"/>
</dbReference>
<organism evidence="7 8">
    <name type="scientific">Cyclocybe aegerita</name>
    <name type="common">Black poplar mushroom</name>
    <name type="synonym">Agrocybe aegerita</name>
    <dbReference type="NCBI Taxonomy" id="1973307"/>
    <lineage>
        <taxon>Eukaryota</taxon>
        <taxon>Fungi</taxon>
        <taxon>Dikarya</taxon>
        <taxon>Basidiomycota</taxon>
        <taxon>Agaricomycotina</taxon>
        <taxon>Agaricomycetes</taxon>
        <taxon>Agaricomycetidae</taxon>
        <taxon>Agaricales</taxon>
        <taxon>Agaricineae</taxon>
        <taxon>Bolbitiaceae</taxon>
        <taxon>Cyclocybe</taxon>
    </lineage>
</organism>
<feature type="domain" description="KOW" evidence="6">
    <location>
        <begin position="241"/>
        <end position="268"/>
    </location>
</feature>
<dbReference type="GO" id="GO:0006368">
    <property type="term" value="P:transcription elongation by RNA polymerase II"/>
    <property type="evidence" value="ECO:0007669"/>
    <property type="project" value="TreeGrafter"/>
</dbReference>
<dbReference type="SUPFAM" id="SSF50104">
    <property type="entry name" value="Translation proteins SH3-like domain"/>
    <property type="match status" value="2"/>
</dbReference>
<dbReference type="AlphaFoldDB" id="A0A8S0WC18"/>
<dbReference type="InterPro" id="IPR008991">
    <property type="entry name" value="Translation_prot_SH3-like_sf"/>
</dbReference>
<dbReference type="GO" id="GO:0006357">
    <property type="term" value="P:regulation of transcription by RNA polymerase II"/>
    <property type="evidence" value="ECO:0007669"/>
    <property type="project" value="InterPro"/>
</dbReference>
<reference evidence="7 8" key="1">
    <citation type="submission" date="2020-01" db="EMBL/GenBank/DDBJ databases">
        <authorList>
            <person name="Gupta K D."/>
        </authorList>
    </citation>
    <scope>NUCLEOTIDE SEQUENCE [LARGE SCALE GENOMIC DNA]</scope>
</reference>
<dbReference type="Gene3D" id="2.30.30.30">
    <property type="match status" value="1"/>
</dbReference>
<dbReference type="GO" id="GO:0003729">
    <property type="term" value="F:mRNA binding"/>
    <property type="evidence" value="ECO:0007669"/>
    <property type="project" value="TreeGrafter"/>
</dbReference>
<sequence length="343" mass="38803">MEPLNNQEDLRLRENDMIFEIGCLVGHEESVAFKVLSLATHPTFPQTLACSIVARSTIPGCIYAEVDDMTQAHALARRIPELNTNNIRPVSLDERTDMLTRSSPYGLEDQKWVWVHDKWAKWKKYLGDTGLLIKRLDSFLVGLIPQIRKEPHPPQALVLQDNMVKTFRIHKVKALETQMQYIFQEHTYTQDGILLVPTNEIDLVISSKVLPCHHEFALFCGSSLLEETVCSKTLSRVAQKRLQLHDRVKVIRGEFAGVLGEVVEVGTEEVLLRLPSQDIVAPFSIVEVCPHFKVGDHVAVTHGDHKGSKGWVTFAYDDRLVMHIAPEQEASFVSSVFSVPDMF</sequence>
<protein>
    <recommendedName>
        <fullName evidence="4">Chromatin elongation factor SPT5</fullName>
    </recommendedName>
    <alternativeName>
        <fullName evidence="5">Chromatin elongation factor spt5</fullName>
    </alternativeName>
</protein>
<dbReference type="Gene3D" id="3.30.70.940">
    <property type="entry name" value="NusG, N-terminal domain"/>
    <property type="match status" value="1"/>
</dbReference>
<evidence type="ECO:0000256" key="3">
    <source>
        <dbReference type="ARBA" id="ARBA00024691"/>
    </source>
</evidence>
<evidence type="ECO:0000256" key="5">
    <source>
        <dbReference type="ARBA" id="ARBA00031006"/>
    </source>
</evidence>
<dbReference type="InterPro" id="IPR039659">
    <property type="entry name" value="SPT5"/>
</dbReference>
<comment type="similarity">
    <text evidence="1">Belongs to the SPT5 family.</text>
</comment>